<dbReference type="STRING" id="1299341.SAMN05444005_102220"/>
<dbReference type="AlphaFoldDB" id="A0A1H9ALL0"/>
<dbReference type="PROSITE" id="PS50043">
    <property type="entry name" value="HTH_LUXR_2"/>
    <property type="match status" value="1"/>
</dbReference>
<dbReference type="InterPro" id="IPR016032">
    <property type="entry name" value="Sig_transdc_resp-reg_C-effctor"/>
</dbReference>
<dbReference type="SUPFAM" id="SSF52172">
    <property type="entry name" value="CheY-like"/>
    <property type="match status" value="1"/>
</dbReference>
<dbReference type="InterPro" id="IPR039420">
    <property type="entry name" value="WalR-like"/>
</dbReference>
<feature type="modified residue" description="4-aspartylphosphate" evidence="3">
    <location>
        <position position="54"/>
    </location>
</feature>
<keyword evidence="1 3" id="KW-0597">Phosphoprotein</keyword>
<evidence type="ECO:0000256" key="2">
    <source>
        <dbReference type="ARBA" id="ARBA00023125"/>
    </source>
</evidence>
<dbReference type="PANTHER" id="PTHR43214">
    <property type="entry name" value="TWO-COMPONENT RESPONSE REGULATOR"/>
    <property type="match status" value="1"/>
</dbReference>
<dbReference type="EMBL" id="FOEI01000002">
    <property type="protein sequence ID" value="SEP77610.1"/>
    <property type="molecule type" value="Genomic_DNA"/>
</dbReference>
<dbReference type="GO" id="GO:0003677">
    <property type="term" value="F:DNA binding"/>
    <property type="evidence" value="ECO:0007669"/>
    <property type="project" value="UniProtKB-KW"/>
</dbReference>
<name>A0A1H9ALL0_9FLAO</name>
<dbReference type="OrthoDB" id="1013073at2"/>
<dbReference type="GO" id="GO:0006355">
    <property type="term" value="P:regulation of DNA-templated transcription"/>
    <property type="evidence" value="ECO:0007669"/>
    <property type="project" value="InterPro"/>
</dbReference>
<keyword evidence="2" id="KW-0238">DNA-binding</keyword>
<dbReference type="RefSeq" id="WP_091466112.1">
    <property type="nucleotide sequence ID" value="NZ_FOEI01000002.1"/>
</dbReference>
<dbReference type="InterPro" id="IPR000792">
    <property type="entry name" value="Tscrpt_reg_LuxR_C"/>
</dbReference>
<dbReference type="InterPro" id="IPR058245">
    <property type="entry name" value="NreC/VraR/RcsB-like_REC"/>
</dbReference>
<dbReference type="PROSITE" id="PS00622">
    <property type="entry name" value="HTH_LUXR_1"/>
    <property type="match status" value="1"/>
</dbReference>
<evidence type="ECO:0000256" key="1">
    <source>
        <dbReference type="ARBA" id="ARBA00022553"/>
    </source>
</evidence>
<feature type="domain" description="Response regulatory" evidence="5">
    <location>
        <begin position="3"/>
        <end position="119"/>
    </location>
</feature>
<dbReference type="CDD" id="cd17535">
    <property type="entry name" value="REC_NarL-like"/>
    <property type="match status" value="1"/>
</dbReference>
<accession>A0A1H9ALL0</accession>
<dbReference type="SMART" id="SM00421">
    <property type="entry name" value="HTH_LUXR"/>
    <property type="match status" value="1"/>
</dbReference>
<protein>
    <submittedName>
        <fullName evidence="6">Two component transcriptional regulator, LuxR family</fullName>
    </submittedName>
</protein>
<dbReference type="SMART" id="SM00448">
    <property type="entry name" value="REC"/>
    <property type="match status" value="1"/>
</dbReference>
<organism evidence="6 7">
    <name type="scientific">Flavobacterium urocaniciphilum</name>
    <dbReference type="NCBI Taxonomy" id="1299341"/>
    <lineage>
        <taxon>Bacteria</taxon>
        <taxon>Pseudomonadati</taxon>
        <taxon>Bacteroidota</taxon>
        <taxon>Flavobacteriia</taxon>
        <taxon>Flavobacteriales</taxon>
        <taxon>Flavobacteriaceae</taxon>
        <taxon>Flavobacterium</taxon>
    </lineage>
</organism>
<evidence type="ECO:0000256" key="3">
    <source>
        <dbReference type="PROSITE-ProRule" id="PRU00169"/>
    </source>
</evidence>
<dbReference type="CDD" id="cd06170">
    <property type="entry name" value="LuxR_C_like"/>
    <property type="match status" value="1"/>
</dbReference>
<evidence type="ECO:0000313" key="7">
    <source>
        <dbReference type="Proteomes" id="UP000198648"/>
    </source>
</evidence>
<evidence type="ECO:0000313" key="6">
    <source>
        <dbReference type="EMBL" id="SEP77610.1"/>
    </source>
</evidence>
<gene>
    <name evidence="6" type="ORF">SAMN05444005_102220</name>
</gene>
<keyword evidence="7" id="KW-1185">Reference proteome</keyword>
<feature type="domain" description="HTH luxR-type" evidence="4">
    <location>
        <begin position="142"/>
        <end position="207"/>
    </location>
</feature>
<dbReference type="Pfam" id="PF00072">
    <property type="entry name" value="Response_reg"/>
    <property type="match status" value="1"/>
</dbReference>
<dbReference type="Pfam" id="PF00196">
    <property type="entry name" value="GerE"/>
    <property type="match status" value="1"/>
</dbReference>
<dbReference type="InterPro" id="IPR011006">
    <property type="entry name" value="CheY-like_superfamily"/>
</dbReference>
<dbReference type="PANTHER" id="PTHR43214:SF43">
    <property type="entry name" value="TWO-COMPONENT RESPONSE REGULATOR"/>
    <property type="match status" value="1"/>
</dbReference>
<proteinExistence type="predicted"/>
<evidence type="ECO:0000259" key="4">
    <source>
        <dbReference type="PROSITE" id="PS50043"/>
    </source>
</evidence>
<evidence type="ECO:0000259" key="5">
    <source>
        <dbReference type="PROSITE" id="PS50110"/>
    </source>
</evidence>
<sequence>MITVCLADNSPVVHLGVQTYFNNNSTIKVKYGVTNFADLERKLAADLVDCVIIDVELEGLNSILKIKTLLQEYPDLKVIFFTNVSDTMYAPPAIKAGVKAYVSKNVILPELENTITRVSNGDLIFSSEVKKAIEILNKTKKSERLYKKLSTREIEVLRYFSEGRKNKEVAKILDLDEKTISTYKLRLLQKLSVTNLLDLINKAKQLEII</sequence>
<dbReference type="GO" id="GO:0000160">
    <property type="term" value="P:phosphorelay signal transduction system"/>
    <property type="evidence" value="ECO:0007669"/>
    <property type="project" value="InterPro"/>
</dbReference>
<reference evidence="6 7" key="1">
    <citation type="submission" date="2016-10" db="EMBL/GenBank/DDBJ databases">
        <authorList>
            <person name="de Groot N.N."/>
        </authorList>
    </citation>
    <scope>NUCLEOTIDE SEQUENCE [LARGE SCALE GENOMIC DNA]</scope>
    <source>
        <strain evidence="6 7">DSM 27078</strain>
    </source>
</reference>
<dbReference type="Gene3D" id="3.40.50.2300">
    <property type="match status" value="1"/>
</dbReference>
<dbReference type="Proteomes" id="UP000198648">
    <property type="component" value="Unassembled WGS sequence"/>
</dbReference>
<dbReference type="PROSITE" id="PS50110">
    <property type="entry name" value="RESPONSE_REGULATORY"/>
    <property type="match status" value="1"/>
</dbReference>
<dbReference type="InterPro" id="IPR001789">
    <property type="entry name" value="Sig_transdc_resp-reg_receiver"/>
</dbReference>
<dbReference type="SUPFAM" id="SSF46894">
    <property type="entry name" value="C-terminal effector domain of the bipartite response regulators"/>
    <property type="match status" value="1"/>
</dbReference>
<dbReference type="PRINTS" id="PR00038">
    <property type="entry name" value="HTHLUXR"/>
</dbReference>